<name>A0A8H3LP29_9GLOM</name>
<dbReference type="Gene3D" id="1.10.510.10">
    <property type="entry name" value="Transferase(Phosphotransferase) domain 1"/>
    <property type="match status" value="1"/>
</dbReference>
<accession>A0A8H3LP29</accession>
<dbReference type="Proteomes" id="UP000615446">
    <property type="component" value="Unassembled WGS sequence"/>
</dbReference>
<gene>
    <name evidence="2" type="ORF">RCL2_001684300</name>
</gene>
<protein>
    <submittedName>
        <fullName evidence="2">Kinase-like domain-containing protein</fullName>
    </submittedName>
</protein>
<proteinExistence type="predicted"/>
<dbReference type="InterPro" id="IPR053235">
    <property type="entry name" value="Ser_Thr_kinase"/>
</dbReference>
<reference evidence="2" key="1">
    <citation type="submission" date="2019-10" db="EMBL/GenBank/DDBJ databases">
        <title>Conservation and host-specific expression of non-tandemly repeated heterogenous ribosome RNA gene in arbuscular mycorrhizal fungi.</title>
        <authorList>
            <person name="Maeda T."/>
            <person name="Kobayashi Y."/>
            <person name="Nakagawa T."/>
            <person name="Ezawa T."/>
            <person name="Yamaguchi K."/>
            <person name="Bino T."/>
            <person name="Nishimoto Y."/>
            <person name="Shigenobu S."/>
            <person name="Kawaguchi M."/>
        </authorList>
    </citation>
    <scope>NUCLEOTIDE SEQUENCE</scope>
    <source>
        <strain evidence="2">HR1</strain>
    </source>
</reference>
<dbReference type="InterPro" id="IPR000719">
    <property type="entry name" value="Prot_kinase_dom"/>
</dbReference>
<dbReference type="SMART" id="SM00220">
    <property type="entry name" value="S_TKc"/>
    <property type="match status" value="1"/>
</dbReference>
<keyword evidence="2" id="KW-0418">Kinase</keyword>
<evidence type="ECO:0000313" key="2">
    <source>
        <dbReference type="EMBL" id="GES89981.1"/>
    </source>
</evidence>
<dbReference type="GO" id="GO:0005737">
    <property type="term" value="C:cytoplasm"/>
    <property type="evidence" value="ECO:0007669"/>
    <property type="project" value="TreeGrafter"/>
</dbReference>
<evidence type="ECO:0000313" key="3">
    <source>
        <dbReference type="Proteomes" id="UP000615446"/>
    </source>
</evidence>
<dbReference type="Pfam" id="PF07714">
    <property type="entry name" value="PK_Tyr_Ser-Thr"/>
    <property type="match status" value="1"/>
</dbReference>
<feature type="domain" description="Protein kinase" evidence="1">
    <location>
        <begin position="97"/>
        <end position="277"/>
    </location>
</feature>
<dbReference type="GO" id="GO:0004674">
    <property type="term" value="F:protein serine/threonine kinase activity"/>
    <property type="evidence" value="ECO:0007669"/>
    <property type="project" value="TreeGrafter"/>
</dbReference>
<comment type="caution">
    <text evidence="2">The sequence shown here is derived from an EMBL/GenBank/DDBJ whole genome shotgun (WGS) entry which is preliminary data.</text>
</comment>
<dbReference type="InterPro" id="IPR011009">
    <property type="entry name" value="Kinase-like_dom_sf"/>
</dbReference>
<dbReference type="SUPFAM" id="SSF56112">
    <property type="entry name" value="Protein kinase-like (PK-like)"/>
    <property type="match status" value="1"/>
</dbReference>
<sequence length="277" mass="31854">MNQLTSHNSSLSNNISLDISTQTTNKPKRKRIIILCNECNKKRHLLDKNHQICHVCYKAKSVFIPSGNKVIDDFIKHTLISGDRLAGRMVFVPYNQFKNVEFLAEGGFSKVYKAIWIDGPSITNWSKKKQSFCKPRYNKNYKVVLKKLNNSTDITSKELNELKIFHELSLKCNYINSGNVSKYFGITQDPVTKDIMIVMPYYRSGDLTNYITNDFYCITWNKKLISLNYIISGLISIHSVNIIHRDFHSGNIFFENKYDHAFIGDLGISKSATESTL</sequence>
<dbReference type="EMBL" id="BLAL01000193">
    <property type="protein sequence ID" value="GES89981.1"/>
    <property type="molecule type" value="Genomic_DNA"/>
</dbReference>
<dbReference type="OrthoDB" id="2431426at2759"/>
<dbReference type="PROSITE" id="PS50011">
    <property type="entry name" value="PROTEIN_KINASE_DOM"/>
    <property type="match status" value="1"/>
</dbReference>
<evidence type="ECO:0000259" key="1">
    <source>
        <dbReference type="PROSITE" id="PS50011"/>
    </source>
</evidence>
<dbReference type="PANTHER" id="PTHR24361:SF613">
    <property type="entry name" value="NUCLEAR RECEPTOR-BINDING PROTEIN-RELATED"/>
    <property type="match status" value="1"/>
</dbReference>
<dbReference type="AlphaFoldDB" id="A0A8H3LP29"/>
<dbReference type="GO" id="GO:0005524">
    <property type="term" value="F:ATP binding"/>
    <property type="evidence" value="ECO:0007669"/>
    <property type="project" value="InterPro"/>
</dbReference>
<organism evidence="2 3">
    <name type="scientific">Rhizophagus clarus</name>
    <dbReference type="NCBI Taxonomy" id="94130"/>
    <lineage>
        <taxon>Eukaryota</taxon>
        <taxon>Fungi</taxon>
        <taxon>Fungi incertae sedis</taxon>
        <taxon>Mucoromycota</taxon>
        <taxon>Glomeromycotina</taxon>
        <taxon>Glomeromycetes</taxon>
        <taxon>Glomerales</taxon>
        <taxon>Glomeraceae</taxon>
        <taxon>Rhizophagus</taxon>
    </lineage>
</organism>
<keyword evidence="2" id="KW-0808">Transferase</keyword>
<dbReference type="InterPro" id="IPR001245">
    <property type="entry name" value="Ser-Thr/Tyr_kinase_cat_dom"/>
</dbReference>
<dbReference type="PANTHER" id="PTHR24361">
    <property type="entry name" value="MITOGEN-ACTIVATED KINASE KINASE KINASE"/>
    <property type="match status" value="1"/>
</dbReference>